<protein>
    <submittedName>
        <fullName evidence="2">Uncharacterized protein</fullName>
    </submittedName>
</protein>
<dbReference type="Proteomes" id="UP001057877">
    <property type="component" value="Chromosome"/>
</dbReference>
<sequence length="146" mass="15650">MRIETGNAYSPLTRRTSAIPAPNLFEAALQKIEKEDDKQKDDKGKLVTAREGAYVRQYIVRADGSKILIRETKQAADDSTLSGHDPQAASVTPEAGHSGLSQNAKHMLHLVNLQVGAAVGFGLSYISMNGPSRSSAHAGLVHSLSR</sequence>
<gene>
    <name evidence="2" type="ORF">L1F29_27755</name>
</gene>
<evidence type="ECO:0000256" key="1">
    <source>
        <dbReference type="SAM" id="MobiDB-lite"/>
    </source>
</evidence>
<accession>A0ABY5SA65</accession>
<dbReference type="EMBL" id="CP091430">
    <property type="protein sequence ID" value="UVI29188.1"/>
    <property type="molecule type" value="Genomic_DNA"/>
</dbReference>
<reference evidence="2" key="1">
    <citation type="submission" date="2022-01" db="EMBL/GenBank/DDBJ databases">
        <title>Paenibacillus spongiae sp. nov., isolated from marine sponge.</title>
        <authorList>
            <person name="Li Z."/>
            <person name="Zhang M."/>
        </authorList>
    </citation>
    <scope>NUCLEOTIDE SEQUENCE</scope>
    <source>
        <strain evidence="2">PHS-Z3</strain>
    </source>
</reference>
<name>A0ABY5SA65_9BACL</name>
<keyword evidence="3" id="KW-1185">Reference proteome</keyword>
<evidence type="ECO:0000313" key="2">
    <source>
        <dbReference type="EMBL" id="UVI29188.1"/>
    </source>
</evidence>
<evidence type="ECO:0000313" key="3">
    <source>
        <dbReference type="Proteomes" id="UP001057877"/>
    </source>
</evidence>
<dbReference type="RefSeq" id="WP_258385277.1">
    <property type="nucleotide sequence ID" value="NZ_CP091430.1"/>
</dbReference>
<organism evidence="2 3">
    <name type="scientific">Paenibacillus spongiae</name>
    <dbReference type="NCBI Taxonomy" id="2909671"/>
    <lineage>
        <taxon>Bacteria</taxon>
        <taxon>Bacillati</taxon>
        <taxon>Bacillota</taxon>
        <taxon>Bacilli</taxon>
        <taxon>Bacillales</taxon>
        <taxon>Paenibacillaceae</taxon>
        <taxon>Paenibacillus</taxon>
    </lineage>
</organism>
<proteinExistence type="predicted"/>
<feature type="region of interest" description="Disordered" evidence="1">
    <location>
        <begin position="74"/>
        <end position="99"/>
    </location>
</feature>